<reference evidence="2 3" key="1">
    <citation type="journal article" date="2023" name="J. Hered.">
        <title>Chromosome-level genome of the wood stork (Mycteria americana) provides insight into avian chromosome evolution.</title>
        <authorList>
            <person name="Flamio R. Jr."/>
            <person name="Ramstad K.M."/>
        </authorList>
    </citation>
    <scope>NUCLEOTIDE SEQUENCE [LARGE SCALE GENOMIC DNA]</scope>
    <source>
        <strain evidence="2">JAX WOST 10</strain>
    </source>
</reference>
<feature type="compositionally biased region" description="Low complexity" evidence="1">
    <location>
        <begin position="650"/>
        <end position="668"/>
    </location>
</feature>
<dbReference type="EMBL" id="JAUNZN010000001">
    <property type="protein sequence ID" value="KAK4832619.1"/>
    <property type="molecule type" value="Genomic_DNA"/>
</dbReference>
<accession>A0AAN7NWX5</accession>
<gene>
    <name evidence="2" type="ORF">QYF61_024600</name>
</gene>
<evidence type="ECO:0000256" key="1">
    <source>
        <dbReference type="SAM" id="MobiDB-lite"/>
    </source>
</evidence>
<comment type="caution">
    <text evidence="2">The sequence shown here is derived from an EMBL/GenBank/DDBJ whole genome shotgun (WGS) entry which is preliminary data.</text>
</comment>
<keyword evidence="3" id="KW-1185">Reference proteome</keyword>
<name>A0AAN7NWX5_MYCAM</name>
<feature type="region of interest" description="Disordered" evidence="1">
    <location>
        <begin position="721"/>
        <end position="748"/>
    </location>
</feature>
<feature type="region of interest" description="Disordered" evidence="1">
    <location>
        <begin position="632"/>
        <end position="668"/>
    </location>
</feature>
<feature type="compositionally biased region" description="Polar residues" evidence="1">
    <location>
        <begin position="722"/>
        <end position="735"/>
    </location>
</feature>
<sequence length="764" mass="85949">MILKVFSNLYDSVILFCTAVFQQPVPVLDKPFGEEIFPNIQPKPPLDQLEAVSSFSITCYVGEETDTHLSTTSFQTVHQLRCPSLDTLQHLNVSLVVGGPKLNTAFEVQPHQCPVQGHDHFPSPAGHTISDTSQDAIGLLGHLGTSLAHIQPNSLSREVRRWDLRSEKENAASEGEESPHHPFPERKHDILEMTTHYPKLLQGFKAWGCLRGVLGAFWHPEAHDGCVTKASAGHILTHMPGLAAARRPRLNHSMNTGPKLIPSTDLYVHVNMPRHGYIPVPLDGEDISQCTGIKRWYLMIREFYSIDYKCTHLKRREEQRGEERRGEERRGEERRGEKRREEKRREEKRREEKRREEKRREEKRREEKREERREKKKREREKEKEIKRKRRRKSKKQLNIPSAIIRDLTEFTSLYIDIGRTTLLCKGRFALRKGELNLNHCGEQQQRELGEYLLPIYITFGQFRVIPGNIISIHMKEQHHGASPLCPWRLDLHVWLTSGFAADHVVWGSGSTVTAATVPHLWAVWWNEHCCLCVTPPLRAVGGQRALPLPGISTHIFLECSKAYHMKKNVWALGRTGGKDGEGRSTPCSYPHLELGSGGGLHLGVGAGEHCWAQQHRHGLCVRKGCGEQGDSCHPPTQGSAKSEAEDAPHPCAAGASSHSAGAEAAQAAPPRCAAHAAPRLTRVLVMPQSANGTARKPFAVSIFLPARIPAAATRCPFDHSCSGTDLHNPSQTRRNPPVFPRSQPGRMRSTKLLLREWSSPVNT</sequence>
<evidence type="ECO:0000313" key="2">
    <source>
        <dbReference type="EMBL" id="KAK4832619.1"/>
    </source>
</evidence>
<feature type="region of interest" description="Disordered" evidence="1">
    <location>
        <begin position="166"/>
        <end position="185"/>
    </location>
</feature>
<protein>
    <submittedName>
        <fullName evidence="2">Uncharacterized protein</fullName>
    </submittedName>
</protein>
<organism evidence="2 3">
    <name type="scientific">Mycteria americana</name>
    <name type="common">Wood stork</name>
    <dbReference type="NCBI Taxonomy" id="33587"/>
    <lineage>
        <taxon>Eukaryota</taxon>
        <taxon>Metazoa</taxon>
        <taxon>Chordata</taxon>
        <taxon>Craniata</taxon>
        <taxon>Vertebrata</taxon>
        <taxon>Euteleostomi</taxon>
        <taxon>Archelosauria</taxon>
        <taxon>Archosauria</taxon>
        <taxon>Dinosauria</taxon>
        <taxon>Saurischia</taxon>
        <taxon>Theropoda</taxon>
        <taxon>Coelurosauria</taxon>
        <taxon>Aves</taxon>
        <taxon>Neognathae</taxon>
        <taxon>Neoaves</taxon>
        <taxon>Aequornithes</taxon>
        <taxon>Ciconiiformes</taxon>
        <taxon>Ciconiidae</taxon>
        <taxon>Mycteria</taxon>
    </lineage>
</organism>
<dbReference type="AlphaFoldDB" id="A0AAN7NWX5"/>
<proteinExistence type="predicted"/>
<evidence type="ECO:0000313" key="3">
    <source>
        <dbReference type="Proteomes" id="UP001333110"/>
    </source>
</evidence>
<dbReference type="Proteomes" id="UP001333110">
    <property type="component" value="Unassembled WGS sequence"/>
</dbReference>
<feature type="compositionally biased region" description="Basic and acidic residues" evidence="1">
    <location>
        <begin position="316"/>
        <end position="373"/>
    </location>
</feature>
<feature type="compositionally biased region" description="Basic residues" evidence="1">
    <location>
        <begin position="387"/>
        <end position="396"/>
    </location>
</feature>
<feature type="region of interest" description="Disordered" evidence="1">
    <location>
        <begin position="316"/>
        <end position="397"/>
    </location>
</feature>